<protein>
    <submittedName>
        <fullName evidence="1">3368_t:CDS:1</fullName>
    </submittedName>
</protein>
<comment type="caution">
    <text evidence="1">The sequence shown here is derived from an EMBL/GenBank/DDBJ whole genome shotgun (WGS) entry which is preliminary data.</text>
</comment>
<evidence type="ECO:0000313" key="1">
    <source>
        <dbReference type="EMBL" id="CAG8639685.1"/>
    </source>
</evidence>
<sequence length="464" mass="53637">MTERKRAREVSPDPASTPPSETPPLLSPPRAGDQENIDSEDYGLLEEEIIKDDVSEEEMDSEGENLFDGELLERDYQPNPLLDAYDTEDIDDDFHEPMSFDARRRVEMVMDQLDQMGTQGEQLYEDAFTKPRNKRRRRRVHNEFQEMENKLVVEEEYMDLEEISTIKAPSITEWIKIPAVRSGIYQQFSNFLRTYVENGKSIYGPRIEELTKDQLQSLKVNYNHLKKSKEILALFLKESPNEMLNIFDESAYDFIVEIHRGYKKLGKEVRVRITDFPVIHNIRELRQTNLNSLIRVSGVITRRTGVFPQLKYVKYNCVKCGGLLGPYTQDIQNEIKLNHCIHCQSKGPFILNTEQVQVLIIKKITLQESPGTVPAGRLPRHREVILLGELIDSAKPGEEIEVTGVYRNNFDVSLNIKNGFPVFATVIEANYISKKEDLFTSYQLTEDDKRIIQDLAADDKISRK</sequence>
<reference evidence="1" key="1">
    <citation type="submission" date="2021-06" db="EMBL/GenBank/DDBJ databases">
        <authorList>
            <person name="Kallberg Y."/>
            <person name="Tangrot J."/>
            <person name="Rosling A."/>
        </authorList>
    </citation>
    <scope>NUCLEOTIDE SEQUENCE</scope>
    <source>
        <strain evidence="1">MA461A</strain>
    </source>
</reference>
<dbReference type="Proteomes" id="UP000789920">
    <property type="component" value="Unassembled WGS sequence"/>
</dbReference>
<proteinExistence type="predicted"/>
<name>A0ACA9NF48_9GLOM</name>
<organism evidence="1 2">
    <name type="scientific">Racocetra persica</name>
    <dbReference type="NCBI Taxonomy" id="160502"/>
    <lineage>
        <taxon>Eukaryota</taxon>
        <taxon>Fungi</taxon>
        <taxon>Fungi incertae sedis</taxon>
        <taxon>Mucoromycota</taxon>
        <taxon>Glomeromycotina</taxon>
        <taxon>Glomeromycetes</taxon>
        <taxon>Diversisporales</taxon>
        <taxon>Gigasporaceae</taxon>
        <taxon>Racocetra</taxon>
    </lineage>
</organism>
<accession>A0ACA9NF48</accession>
<gene>
    <name evidence="1" type="ORF">RPERSI_LOCUS7432</name>
</gene>
<dbReference type="EMBL" id="CAJVQC010012561">
    <property type="protein sequence ID" value="CAG8639685.1"/>
    <property type="molecule type" value="Genomic_DNA"/>
</dbReference>
<evidence type="ECO:0000313" key="2">
    <source>
        <dbReference type="Proteomes" id="UP000789920"/>
    </source>
</evidence>
<feature type="non-terminal residue" evidence="1">
    <location>
        <position position="464"/>
    </location>
</feature>
<keyword evidence="2" id="KW-1185">Reference proteome</keyword>